<dbReference type="Gene3D" id="2.130.10.10">
    <property type="entry name" value="YVTN repeat-like/Quinoprotein amine dehydrogenase"/>
    <property type="match status" value="1"/>
</dbReference>
<keyword evidence="11" id="KW-1185">Reference proteome</keyword>
<comment type="similarity">
    <text evidence="7">Belongs to the PP2C family.</text>
</comment>
<evidence type="ECO:0000313" key="10">
    <source>
        <dbReference type="EMBL" id="PRP77308.1"/>
    </source>
</evidence>
<dbReference type="SUPFAM" id="SSF81606">
    <property type="entry name" value="PP2C-like"/>
    <property type="match status" value="1"/>
</dbReference>
<dbReference type="EMBL" id="MDYQ01000269">
    <property type="protein sequence ID" value="PRP77308.1"/>
    <property type="molecule type" value="Genomic_DNA"/>
</dbReference>
<protein>
    <submittedName>
        <fullName evidence="10">Protein phosphatase 2C-related protein</fullName>
    </submittedName>
</protein>
<keyword evidence="5 7" id="KW-0904">Protein phosphatase</keyword>
<dbReference type="InterPro" id="IPR052415">
    <property type="entry name" value="Diphthine_MTase"/>
</dbReference>
<proteinExistence type="inferred from homology"/>
<dbReference type="OrthoDB" id="1930760at2759"/>
<keyword evidence="3" id="KW-0677">Repeat</keyword>
<feature type="region of interest" description="Disordered" evidence="8">
    <location>
        <begin position="396"/>
        <end position="437"/>
    </location>
</feature>
<feature type="domain" description="PPM-type phosphatase" evidence="9">
    <location>
        <begin position="446"/>
        <end position="697"/>
    </location>
</feature>
<dbReference type="SMART" id="SM00332">
    <property type="entry name" value="PP2Cc"/>
    <property type="match status" value="1"/>
</dbReference>
<keyword evidence="4 7" id="KW-0378">Hydrolase</keyword>
<dbReference type="AlphaFoldDB" id="A0A2P6N025"/>
<keyword evidence="1" id="KW-0853">WD repeat</keyword>
<dbReference type="SUPFAM" id="SSF50978">
    <property type="entry name" value="WD40 repeat-like"/>
    <property type="match status" value="1"/>
</dbReference>
<dbReference type="InterPro" id="IPR036457">
    <property type="entry name" value="PPM-type-like_dom_sf"/>
</dbReference>
<accession>A0A2P6N025</accession>
<comment type="caution">
    <text evidence="10">The sequence shown here is derived from an EMBL/GenBank/DDBJ whole genome shotgun (WGS) entry which is preliminary data.</text>
</comment>
<dbReference type="STRING" id="1890364.A0A2P6N025"/>
<reference evidence="10 11" key="1">
    <citation type="journal article" date="2018" name="Genome Biol. Evol.">
        <title>Multiple Roots of Fruiting Body Formation in Amoebozoa.</title>
        <authorList>
            <person name="Hillmann F."/>
            <person name="Forbes G."/>
            <person name="Novohradska S."/>
            <person name="Ferling I."/>
            <person name="Riege K."/>
            <person name="Groth M."/>
            <person name="Westermann M."/>
            <person name="Marz M."/>
            <person name="Spaller T."/>
            <person name="Winckler T."/>
            <person name="Schaap P."/>
            <person name="Glockner G."/>
        </authorList>
    </citation>
    <scope>NUCLEOTIDE SEQUENCE [LARGE SCALE GENOMIC DNA]</scope>
    <source>
        <strain evidence="10 11">Jena</strain>
    </source>
</reference>
<dbReference type="Proteomes" id="UP000241769">
    <property type="component" value="Unassembled WGS sequence"/>
</dbReference>
<evidence type="ECO:0000256" key="6">
    <source>
        <dbReference type="ARBA" id="ARBA00043952"/>
    </source>
</evidence>
<keyword evidence="2" id="KW-0479">Metal-binding</keyword>
<organism evidence="10 11">
    <name type="scientific">Planoprotostelium fungivorum</name>
    <dbReference type="NCBI Taxonomy" id="1890364"/>
    <lineage>
        <taxon>Eukaryota</taxon>
        <taxon>Amoebozoa</taxon>
        <taxon>Evosea</taxon>
        <taxon>Variosea</taxon>
        <taxon>Cavosteliida</taxon>
        <taxon>Cavosteliaceae</taxon>
        <taxon>Planoprotostelium</taxon>
    </lineage>
</organism>
<sequence>MKINTAYSADSIEFCPFNDQQDLFLCGTYQLIEETKEKVGRLYLYQLNQSYTEFHEVSTMDVPAILDLKWSYQENSQKKLSGMVDAAGRLTILQLESQNDSYRMSELCSTQVDDAEGALSLSLDWSDRVKKSATPRIIVSYTSANPAGPTMSVFSLTEGGLSQELQWKAHEYENWIAAFNYHQEEIVYSGGDDCKTTVPVAAQSISFSMGVTSIQSCPHRENLLAVGSYDDTLSLWDTRKMTTPTQRVNLGGGIWRVRWHPDTFGPLAVAAMRAGFHVLELKDEQLSVVSSYRPECEPIAYGIDWKRGDSGLLSTQPKSFESIFRKAAERGGLAVWVKGSLLILTQLAEISAGRPSGQHITRISNMSDKSSMMTPEEEEEMNNLMMARRSGRSAAFYGEMKPNPSRGVGMPVKPNPTPQVTESGLSDPKGEQPTSPRILRKSVRIKVGFASSQGRRPTMEDEVIIAGQLSGKTDTDYFAVFDGHGGRDAAIFASQNLHPLLAQNLENSHVSTEDSIKEAFQGVQRLMREKKIGGGCTAIVALLIGNTCYVANAGDSRAVFMQSNAVKRVSTDHKPDLPSEQDRIQQAGGTVTKIAVRGNNKTIARVNGVLAVSRALGDLGLEPFITAEPEIQTFQLSRCEETTLVLACDGLWDVLEDQEAMEMAQGCTDVKESAVKLVEAGISKMSMDNISVVVAKLPPQVRQQDEAQQRPSDPQRKR</sequence>
<dbReference type="GO" id="GO:0005737">
    <property type="term" value="C:cytoplasm"/>
    <property type="evidence" value="ECO:0007669"/>
    <property type="project" value="TreeGrafter"/>
</dbReference>
<evidence type="ECO:0000259" key="9">
    <source>
        <dbReference type="PROSITE" id="PS51746"/>
    </source>
</evidence>
<dbReference type="PROSITE" id="PS51746">
    <property type="entry name" value="PPM_2"/>
    <property type="match status" value="1"/>
</dbReference>
<dbReference type="Pfam" id="PF00481">
    <property type="entry name" value="PP2C"/>
    <property type="match status" value="1"/>
</dbReference>
<dbReference type="PANTHER" id="PTHR46042:SF1">
    <property type="entry name" value="DIPHTHINE METHYLTRANSFERASE"/>
    <property type="match status" value="1"/>
</dbReference>
<evidence type="ECO:0000256" key="8">
    <source>
        <dbReference type="SAM" id="MobiDB-lite"/>
    </source>
</evidence>
<dbReference type="GO" id="GO:0061685">
    <property type="term" value="F:diphthine methylesterase activity"/>
    <property type="evidence" value="ECO:0007669"/>
    <property type="project" value="TreeGrafter"/>
</dbReference>
<evidence type="ECO:0000313" key="11">
    <source>
        <dbReference type="Proteomes" id="UP000241769"/>
    </source>
</evidence>
<dbReference type="GO" id="GO:0004721">
    <property type="term" value="F:phosphoprotein phosphatase activity"/>
    <property type="evidence" value="ECO:0007669"/>
    <property type="project" value="UniProtKB-KW"/>
</dbReference>
<dbReference type="InterPro" id="IPR036322">
    <property type="entry name" value="WD40_repeat_dom_sf"/>
</dbReference>
<evidence type="ECO:0000256" key="7">
    <source>
        <dbReference type="RuleBase" id="RU003465"/>
    </source>
</evidence>
<dbReference type="SMART" id="SM00331">
    <property type="entry name" value="PP2C_SIG"/>
    <property type="match status" value="1"/>
</dbReference>
<feature type="region of interest" description="Disordered" evidence="8">
    <location>
        <begin position="698"/>
        <end position="718"/>
    </location>
</feature>
<dbReference type="PROSITE" id="PS01032">
    <property type="entry name" value="PPM_1"/>
    <property type="match status" value="1"/>
</dbReference>
<name>A0A2P6N025_9EUKA</name>
<dbReference type="InterPro" id="IPR000222">
    <property type="entry name" value="PP2C_BS"/>
</dbReference>
<dbReference type="Gene3D" id="3.60.40.10">
    <property type="entry name" value="PPM-type phosphatase domain"/>
    <property type="match status" value="1"/>
</dbReference>
<dbReference type="CDD" id="cd00143">
    <property type="entry name" value="PP2Cc"/>
    <property type="match status" value="1"/>
</dbReference>
<gene>
    <name evidence="10" type="ORF">PROFUN_05553</name>
</gene>
<dbReference type="GO" id="GO:0017183">
    <property type="term" value="P:protein histidyl modification to diphthamide"/>
    <property type="evidence" value="ECO:0007669"/>
    <property type="project" value="TreeGrafter"/>
</dbReference>
<dbReference type="InterPro" id="IPR015943">
    <property type="entry name" value="WD40/YVTN_repeat-like_dom_sf"/>
</dbReference>
<evidence type="ECO:0000256" key="4">
    <source>
        <dbReference type="ARBA" id="ARBA00022801"/>
    </source>
</evidence>
<dbReference type="GO" id="GO:0046872">
    <property type="term" value="F:metal ion binding"/>
    <property type="evidence" value="ECO:0007669"/>
    <property type="project" value="UniProtKB-KW"/>
</dbReference>
<evidence type="ECO:0000256" key="3">
    <source>
        <dbReference type="ARBA" id="ARBA00022737"/>
    </source>
</evidence>
<feature type="compositionally biased region" description="Basic and acidic residues" evidence="8">
    <location>
        <begin position="703"/>
        <end position="718"/>
    </location>
</feature>
<comment type="pathway">
    <text evidence="6">Protein modification.</text>
</comment>
<evidence type="ECO:0000256" key="1">
    <source>
        <dbReference type="ARBA" id="ARBA00022574"/>
    </source>
</evidence>
<evidence type="ECO:0000256" key="5">
    <source>
        <dbReference type="ARBA" id="ARBA00022912"/>
    </source>
</evidence>
<dbReference type="InParanoid" id="A0A2P6N025"/>
<evidence type="ECO:0000256" key="2">
    <source>
        <dbReference type="ARBA" id="ARBA00022723"/>
    </source>
</evidence>
<dbReference type="PANTHER" id="PTHR46042">
    <property type="entry name" value="DIPHTHINE METHYLTRANSFERASE"/>
    <property type="match status" value="1"/>
</dbReference>
<dbReference type="InterPro" id="IPR001932">
    <property type="entry name" value="PPM-type_phosphatase-like_dom"/>
</dbReference>